<organism evidence="1 2">
    <name type="scientific">Bacteriovorax stolpii</name>
    <name type="common">Bdellovibrio stolpii</name>
    <dbReference type="NCBI Taxonomy" id="960"/>
    <lineage>
        <taxon>Bacteria</taxon>
        <taxon>Pseudomonadati</taxon>
        <taxon>Bdellovibrionota</taxon>
        <taxon>Bacteriovoracia</taxon>
        <taxon>Bacteriovoracales</taxon>
        <taxon>Bacteriovoracaceae</taxon>
        <taxon>Bacteriovorax</taxon>
    </lineage>
</organism>
<dbReference type="KEGG" id="bsto:C0V70_07895"/>
<sequence>MNNIFRNFIIPYLILVILVLIELKLQSNLPERKDLFSTKLESKDYVIKEMYLKTPHILLYSEKSKSMSTLLDLNDYSLIGKSEILNPHAKIKLLPKGEKIIFYKAKDDKYFLDHFRYEDLEGTIQKSAKVLESEMGQAPEKKTPHPLSSALEMTNQNKPAVTNLCLRFRDSSFGEAISQEAPASKIKIIEERNVEFISYRIAKDKLQKNIQILKSDLKGSADKMEQCLTIQVSDLKYYLMLRNFYW</sequence>
<protein>
    <submittedName>
        <fullName evidence="1">Uncharacterized protein</fullName>
    </submittedName>
</protein>
<accession>A0A2K9NR74</accession>
<reference evidence="1 2" key="1">
    <citation type="submission" date="2018-01" db="EMBL/GenBank/DDBJ databases">
        <title>Complete genome sequence of Bacteriovorax stolpii DSM12778.</title>
        <authorList>
            <person name="Tang B."/>
            <person name="Chang J."/>
        </authorList>
    </citation>
    <scope>NUCLEOTIDE SEQUENCE [LARGE SCALE GENOMIC DNA]</scope>
    <source>
        <strain evidence="1 2">DSM 12778</strain>
    </source>
</reference>
<dbReference type="RefSeq" id="WP_102243321.1">
    <property type="nucleotide sequence ID" value="NZ_CP025704.1"/>
</dbReference>
<dbReference type="EMBL" id="CP025704">
    <property type="protein sequence ID" value="AUN98030.1"/>
    <property type="molecule type" value="Genomic_DNA"/>
</dbReference>
<dbReference type="Proteomes" id="UP000235584">
    <property type="component" value="Chromosome"/>
</dbReference>
<proteinExistence type="predicted"/>
<evidence type="ECO:0000313" key="1">
    <source>
        <dbReference type="EMBL" id="AUN98030.1"/>
    </source>
</evidence>
<evidence type="ECO:0000313" key="2">
    <source>
        <dbReference type="Proteomes" id="UP000235584"/>
    </source>
</evidence>
<dbReference type="AlphaFoldDB" id="A0A2K9NR74"/>
<keyword evidence="2" id="KW-1185">Reference proteome</keyword>
<gene>
    <name evidence="1" type="ORF">C0V70_07895</name>
</gene>
<name>A0A2K9NR74_BACTC</name>